<keyword evidence="3" id="KW-1185">Reference proteome</keyword>
<dbReference type="NCBIfam" id="TIGR04104">
    <property type="entry name" value="cxxc_20_cxxc"/>
    <property type="match status" value="1"/>
</dbReference>
<organism evidence="2 3">
    <name type="scientific">Allobacillus salarius</name>
    <dbReference type="NCBI Taxonomy" id="1955272"/>
    <lineage>
        <taxon>Bacteria</taxon>
        <taxon>Bacillati</taxon>
        <taxon>Bacillota</taxon>
        <taxon>Bacilli</taxon>
        <taxon>Bacillales</taxon>
        <taxon>Bacillaceae</taxon>
        <taxon>Allobacillus</taxon>
    </lineage>
</organism>
<evidence type="ECO:0000256" key="1">
    <source>
        <dbReference type="SAM" id="Phobius"/>
    </source>
</evidence>
<evidence type="ECO:0000313" key="2">
    <source>
        <dbReference type="EMBL" id="TSJ65875.1"/>
    </source>
</evidence>
<dbReference type="RefSeq" id="WP_144088440.1">
    <property type="nucleotide sequence ID" value="NZ_VMHE01000007.1"/>
</dbReference>
<gene>
    <name evidence="2" type="ORF">FPQ13_06095</name>
</gene>
<sequence length="101" mass="11834">MSLPTCQNCNNQWTWKMTFIQFLRFKRQLTCPYCGKAQYQSKDSLWKTNFVGMGPYILLPILFGLSIPLTIIISYSVMMILIFFFISPYLLGLSNEEEPLF</sequence>
<comment type="caution">
    <text evidence="2">The sequence shown here is derived from an EMBL/GenBank/DDBJ whole genome shotgun (WGS) entry which is preliminary data.</text>
</comment>
<evidence type="ECO:0008006" key="4">
    <source>
        <dbReference type="Google" id="ProtNLM"/>
    </source>
</evidence>
<name>A0A556PNA6_9BACI</name>
<dbReference type="OrthoDB" id="2418141at2"/>
<dbReference type="InterPro" id="IPR026369">
    <property type="entry name" value="CxxC_20_CxxC"/>
</dbReference>
<accession>A0A556PNA6</accession>
<keyword evidence="1" id="KW-0472">Membrane</keyword>
<keyword evidence="1" id="KW-1133">Transmembrane helix</keyword>
<dbReference type="AlphaFoldDB" id="A0A556PNA6"/>
<dbReference type="Proteomes" id="UP000316425">
    <property type="component" value="Unassembled WGS sequence"/>
</dbReference>
<dbReference type="EMBL" id="VMHE01000007">
    <property type="protein sequence ID" value="TSJ65875.1"/>
    <property type="molecule type" value="Genomic_DNA"/>
</dbReference>
<evidence type="ECO:0000313" key="3">
    <source>
        <dbReference type="Proteomes" id="UP000316425"/>
    </source>
</evidence>
<protein>
    <recommendedName>
        <fullName evidence="4">Cxxc_20_cxxc protein</fullName>
    </recommendedName>
</protein>
<feature type="transmembrane region" description="Helical" evidence="1">
    <location>
        <begin position="56"/>
        <end position="86"/>
    </location>
</feature>
<reference evidence="2 3" key="1">
    <citation type="submission" date="2019-07" db="EMBL/GenBank/DDBJ databases">
        <title>Allobacillus sp. nov. SKP isolated from shrimp paste of Euphausiacea.</title>
        <authorList>
            <person name="Kanchanasin P."/>
            <person name="Tanasupawat S."/>
            <person name="Shi W."/>
            <person name="Wu L."/>
            <person name="Ma J."/>
        </authorList>
    </citation>
    <scope>NUCLEOTIDE SEQUENCE [LARGE SCALE GENOMIC DNA]</scope>
    <source>
        <strain evidence="2 3">SKP4-8</strain>
    </source>
</reference>
<proteinExistence type="predicted"/>
<keyword evidence="1" id="KW-0812">Transmembrane</keyword>